<evidence type="ECO:0000313" key="4">
    <source>
        <dbReference type="EMBL" id="NGE89982.1"/>
    </source>
</evidence>
<dbReference type="EMBL" id="JAUKZB010000013">
    <property type="protein sequence ID" value="MDO2731688.1"/>
    <property type="molecule type" value="Genomic_DNA"/>
</dbReference>
<evidence type="ECO:0000313" key="2">
    <source>
        <dbReference type="EMBL" id="MDO2731688.1"/>
    </source>
</evidence>
<dbReference type="Proteomes" id="UP001174465">
    <property type="component" value="Unassembled WGS sequence"/>
</dbReference>
<dbReference type="RefSeq" id="WP_000216801.1">
    <property type="nucleotide sequence ID" value="NZ_AP022089.1"/>
</dbReference>
<name>A0A0K6CX13_ECOLX</name>
<gene>
    <name evidence="3" type="ORF">DNX30_15510</name>
    <name evidence="4" type="ORF">G5603_17610</name>
    <name evidence="1" type="ORF">HL601_20115</name>
    <name evidence="2" type="ORF">Q2V64_18355</name>
</gene>
<dbReference type="EMBL" id="DABGZR010000028">
    <property type="protein sequence ID" value="HAJ0997878.1"/>
    <property type="molecule type" value="Genomic_DNA"/>
</dbReference>
<proteinExistence type="predicted"/>
<evidence type="ECO:0000313" key="5">
    <source>
        <dbReference type="Proteomes" id="UP000472856"/>
    </source>
</evidence>
<reference evidence="4 5" key="4">
    <citation type="submission" date="2020-02" db="EMBL/GenBank/DDBJ databases">
        <title>WGS of Carbapenem-Resistant Enterobacteriaceae.</title>
        <authorList>
            <person name="Tokajian S."/>
            <person name="El Chaar M."/>
            <person name="El Khoury M."/>
        </authorList>
    </citation>
    <scope>NUCLEOTIDE SEQUENCE [LARGE SCALE GENOMIC DNA]</scope>
    <source>
        <strain evidence="4 5">ECM_75</strain>
    </source>
</reference>
<dbReference type="EMBL" id="RTJF01000017">
    <property type="protein sequence ID" value="MJL94143.1"/>
    <property type="molecule type" value="Genomic_DNA"/>
</dbReference>
<organism evidence="3">
    <name type="scientific">Escherichia coli</name>
    <dbReference type="NCBI Taxonomy" id="562"/>
    <lineage>
        <taxon>Bacteria</taxon>
        <taxon>Pseudomonadati</taxon>
        <taxon>Pseudomonadota</taxon>
        <taxon>Gammaproteobacteria</taxon>
        <taxon>Enterobacterales</taxon>
        <taxon>Enterobacteriaceae</taxon>
        <taxon>Escherichia</taxon>
    </lineage>
</organism>
<comment type="caution">
    <text evidence="3">The sequence shown here is derived from an EMBL/GenBank/DDBJ whole genome shotgun (WGS) entry which is preliminary data.</text>
</comment>
<dbReference type="AlphaFoldDB" id="A0A0K6CX13"/>
<reference evidence="2" key="5">
    <citation type="submission" date="2023-07" db="EMBL/GenBank/DDBJ databases">
        <title>High risk of intestinal colonization with ESBL-producing Escherichia coli among soldiers of military contingents in specific geographic regions.</title>
        <authorList>
            <person name="Literacka E."/>
        </authorList>
    </citation>
    <scope>NUCLEOTIDE SEQUENCE</scope>
    <source>
        <strain evidence="2">33</strain>
    </source>
</reference>
<sequence length="131" mass="14448">MTVKREKLTVDVYYASETAEGKNVAKITVVTYNTETGAEVQASTIVRKGDASGGEYATQYQSILDATDPLLLKIENYFRQVDEEVFETMMNMVNTVFASSLNTNTTWIGQYGLRITSGIPADTLIPESVFA</sequence>
<reference evidence="3" key="2">
    <citation type="submission" date="2018-06" db="EMBL/GenBank/DDBJ databases">
        <authorList>
            <person name="Ashton P.M."/>
            <person name="Dallman T."/>
            <person name="Nair S."/>
            <person name="De Pinna E."/>
            <person name="Peters T."/>
            <person name="Grant K."/>
        </authorList>
    </citation>
    <scope>NUCLEOTIDE SEQUENCE [LARGE SCALE GENOMIC DNA]</scope>
    <source>
        <strain evidence="3">462023</strain>
    </source>
</reference>
<reference evidence="1" key="3">
    <citation type="submission" date="2019-09" db="EMBL/GenBank/DDBJ databases">
        <authorList>
            <consortium name="NCBI Pathogen Detection Project"/>
        </authorList>
    </citation>
    <scope>NUCLEOTIDE SEQUENCE</scope>
    <source>
        <strain evidence="1">EC00605</strain>
    </source>
</reference>
<dbReference type="Proteomes" id="UP000472856">
    <property type="component" value="Unassembled WGS sequence"/>
</dbReference>
<accession>A0A0K6CX13</accession>
<dbReference type="Proteomes" id="UP000885382">
    <property type="component" value="Unassembled WGS sequence"/>
</dbReference>
<dbReference type="EMBL" id="JAAJRI010000014">
    <property type="protein sequence ID" value="NGE89982.1"/>
    <property type="molecule type" value="Genomic_DNA"/>
</dbReference>
<protein>
    <submittedName>
        <fullName evidence="3">Uncharacterized protein</fullName>
    </submittedName>
</protein>
<evidence type="ECO:0000313" key="1">
    <source>
        <dbReference type="EMBL" id="HAJ0997878.1"/>
    </source>
</evidence>
<evidence type="ECO:0000313" key="3">
    <source>
        <dbReference type="EMBL" id="MJL94143.1"/>
    </source>
</evidence>
<reference evidence="1" key="1">
    <citation type="journal article" date="2018" name="Genome Biol.">
        <title>SKESA: strategic k-mer extension for scrupulous assemblies.</title>
        <authorList>
            <person name="Souvorov A."/>
            <person name="Agarwala R."/>
            <person name="Lipman D.J."/>
        </authorList>
    </citation>
    <scope>NUCLEOTIDE SEQUENCE [LARGE SCALE GENOMIC DNA]</scope>
    <source>
        <strain evidence="1">EC00605</strain>
    </source>
</reference>